<organism evidence="1 2">
    <name type="scientific">Trichonephila clavipes</name>
    <name type="common">Golden silk orbweaver</name>
    <name type="synonym">Nephila clavipes</name>
    <dbReference type="NCBI Taxonomy" id="2585209"/>
    <lineage>
        <taxon>Eukaryota</taxon>
        <taxon>Metazoa</taxon>
        <taxon>Ecdysozoa</taxon>
        <taxon>Arthropoda</taxon>
        <taxon>Chelicerata</taxon>
        <taxon>Arachnida</taxon>
        <taxon>Araneae</taxon>
        <taxon>Araneomorphae</taxon>
        <taxon>Entelegynae</taxon>
        <taxon>Araneoidea</taxon>
        <taxon>Nephilidae</taxon>
        <taxon>Trichonephila</taxon>
    </lineage>
</organism>
<name>A0A8X6SJX2_TRICX</name>
<reference evidence="1" key="1">
    <citation type="submission" date="2020-08" db="EMBL/GenBank/DDBJ databases">
        <title>Multicomponent nature underlies the extraordinary mechanical properties of spider dragline silk.</title>
        <authorList>
            <person name="Kono N."/>
            <person name="Nakamura H."/>
            <person name="Mori M."/>
            <person name="Yoshida Y."/>
            <person name="Ohtoshi R."/>
            <person name="Malay A.D."/>
            <person name="Moran D.A.P."/>
            <person name="Tomita M."/>
            <person name="Numata K."/>
            <person name="Arakawa K."/>
        </authorList>
    </citation>
    <scope>NUCLEOTIDE SEQUENCE</scope>
</reference>
<comment type="caution">
    <text evidence="1">The sequence shown here is derived from an EMBL/GenBank/DDBJ whole genome shotgun (WGS) entry which is preliminary data.</text>
</comment>
<gene>
    <name evidence="1" type="primary">AVEN_185921_1</name>
    <name evidence="1" type="ORF">TNCV_647991</name>
</gene>
<evidence type="ECO:0000313" key="2">
    <source>
        <dbReference type="Proteomes" id="UP000887159"/>
    </source>
</evidence>
<protein>
    <submittedName>
        <fullName evidence="1">Uncharacterized protein</fullName>
    </submittedName>
</protein>
<sequence>MNSDVLIGLSFSNRSLAIAASLAPKGRTLWQNMAATSHGLLGPCRAASLFQLSPDPWENRFAELENDAKGKIWDTLLHNPVPINIPRQIFSANFRTLTGHYFQGYLHRIGGKTPLTVSKKEVMNFNYLTVCASLTNTNFNFELSSSNIFSEKASLYWSARREIAYKASSSA</sequence>
<proteinExistence type="predicted"/>
<dbReference type="Proteomes" id="UP000887159">
    <property type="component" value="Unassembled WGS sequence"/>
</dbReference>
<evidence type="ECO:0000313" key="1">
    <source>
        <dbReference type="EMBL" id="GFY14756.1"/>
    </source>
</evidence>
<accession>A0A8X6SJX2</accession>
<dbReference type="AlphaFoldDB" id="A0A8X6SJX2"/>
<keyword evidence="2" id="KW-1185">Reference proteome</keyword>
<dbReference type="EMBL" id="BMAU01021331">
    <property type="protein sequence ID" value="GFY14756.1"/>
    <property type="molecule type" value="Genomic_DNA"/>
</dbReference>